<evidence type="ECO:0000256" key="1">
    <source>
        <dbReference type="ARBA" id="ARBA00022723"/>
    </source>
</evidence>
<evidence type="ECO:0000256" key="8">
    <source>
        <dbReference type="ARBA" id="ARBA00066766"/>
    </source>
</evidence>
<dbReference type="Gene3D" id="1.10.340.30">
    <property type="entry name" value="Hypothetical protein, domain 2"/>
    <property type="match status" value="1"/>
</dbReference>
<dbReference type="GO" id="GO:0008725">
    <property type="term" value="F:DNA-3-methyladenine glycosylase activity"/>
    <property type="evidence" value="ECO:0007669"/>
    <property type="project" value="UniProtKB-EC"/>
</dbReference>
<keyword evidence="1 9" id="KW-0479">Metal-binding</keyword>
<comment type="caution">
    <text evidence="10">The sequence shown here is derived from an EMBL/GenBank/DDBJ whole genome shotgun (WGS) entry which is preliminary data.</text>
</comment>
<dbReference type="EMBL" id="BIXY01000011">
    <property type="protein sequence ID" value="GCF07548.1"/>
    <property type="molecule type" value="Genomic_DNA"/>
</dbReference>
<keyword evidence="2" id="KW-0227">DNA damage</keyword>
<evidence type="ECO:0000256" key="5">
    <source>
        <dbReference type="ARBA" id="ARBA00023204"/>
    </source>
</evidence>
<dbReference type="SUPFAM" id="SSF48150">
    <property type="entry name" value="DNA-glycosylase"/>
    <property type="match status" value="1"/>
</dbReference>
<dbReference type="SUPFAM" id="SSF48371">
    <property type="entry name" value="ARM repeat"/>
    <property type="match status" value="1"/>
</dbReference>
<dbReference type="Proteomes" id="UP000322530">
    <property type="component" value="Unassembled WGS sequence"/>
</dbReference>
<dbReference type="Pfam" id="PF03352">
    <property type="entry name" value="Adenine_glyco"/>
    <property type="match status" value="1"/>
</dbReference>
<keyword evidence="3" id="KW-0378">Hydrolase</keyword>
<dbReference type="FunFam" id="1.10.340.30:FF:000009">
    <property type="entry name" value="DNA-3-methyladenine glycosylase I"/>
    <property type="match status" value="1"/>
</dbReference>
<comment type="catalytic activity">
    <reaction evidence="6">
        <text>Hydrolysis of alkylated DNA, releasing 3-methyladenine.</text>
        <dbReference type="EC" id="3.2.2.20"/>
    </reaction>
</comment>
<dbReference type="PANTHER" id="PTHR31116">
    <property type="entry name" value="OS04G0501200 PROTEIN"/>
    <property type="match status" value="1"/>
</dbReference>
<dbReference type="PANTHER" id="PTHR31116:SF29">
    <property type="entry name" value="DNA GLYCOSYLASE SUPERFAMILY PROTEIN"/>
    <property type="match status" value="1"/>
</dbReference>
<dbReference type="SMART" id="SM00567">
    <property type="entry name" value="EZ_HEAT"/>
    <property type="match status" value="4"/>
</dbReference>
<evidence type="ECO:0000256" key="2">
    <source>
        <dbReference type="ARBA" id="ARBA00022763"/>
    </source>
</evidence>
<comment type="function">
    <text evidence="7">Hydrolysis of the deoxyribose N-glycosidic bond to excise 3-methyladenine from the damaged DNA polymer formed by alkylation lesions.</text>
</comment>
<dbReference type="InterPro" id="IPR004155">
    <property type="entry name" value="PBS_lyase_HEAT"/>
</dbReference>
<evidence type="ECO:0000256" key="9">
    <source>
        <dbReference type="PIRSR" id="PIRSR605019-1"/>
    </source>
</evidence>
<reference evidence="10 11" key="1">
    <citation type="submission" date="2019-01" db="EMBL/GenBank/DDBJ databases">
        <title>Draft genome sequence of Dictyobacter sp. Uno17.</title>
        <authorList>
            <person name="Wang C.M."/>
            <person name="Zheng Y."/>
            <person name="Sakai Y."/>
            <person name="Abe K."/>
            <person name="Yokota A."/>
            <person name="Yabe S."/>
        </authorList>
    </citation>
    <scope>NUCLEOTIDE SEQUENCE [LARGE SCALE GENOMIC DNA]</scope>
    <source>
        <strain evidence="10 11">Uno17</strain>
    </source>
</reference>
<protein>
    <recommendedName>
        <fullName evidence="8">DNA-3-methyladenine glycosylase I</fullName>
        <ecNumber evidence="8">3.2.2.20</ecNumber>
    </recommendedName>
</protein>
<dbReference type="AlphaFoldDB" id="A0A5A5T821"/>
<dbReference type="GO" id="GO:0006284">
    <property type="term" value="P:base-excision repair"/>
    <property type="evidence" value="ECO:0007669"/>
    <property type="project" value="InterPro"/>
</dbReference>
<evidence type="ECO:0000256" key="7">
    <source>
        <dbReference type="ARBA" id="ARBA00057608"/>
    </source>
</evidence>
<dbReference type="GO" id="GO:0046872">
    <property type="term" value="F:metal ion binding"/>
    <property type="evidence" value="ECO:0007669"/>
    <property type="project" value="UniProtKB-KW"/>
</dbReference>
<evidence type="ECO:0000256" key="6">
    <source>
        <dbReference type="ARBA" id="ARBA00052558"/>
    </source>
</evidence>
<dbReference type="Pfam" id="PF13646">
    <property type="entry name" value="HEAT_2"/>
    <property type="match status" value="1"/>
</dbReference>
<feature type="binding site" evidence="9">
    <location>
        <position position="27"/>
    </location>
    <ligand>
        <name>Zn(2+)</name>
        <dbReference type="ChEBI" id="CHEBI:29105"/>
    </ligand>
</feature>
<evidence type="ECO:0000256" key="3">
    <source>
        <dbReference type="ARBA" id="ARBA00022801"/>
    </source>
</evidence>
<keyword evidence="4 9" id="KW-0862">Zinc</keyword>
<dbReference type="Pfam" id="PF03130">
    <property type="entry name" value="HEAT_PBS"/>
    <property type="match status" value="1"/>
</dbReference>
<accession>A0A5A5T821</accession>
<feature type="binding site" evidence="9">
    <location>
        <position position="185"/>
    </location>
    <ligand>
        <name>Zn(2+)</name>
        <dbReference type="ChEBI" id="CHEBI:29105"/>
    </ligand>
</feature>
<name>A0A5A5T821_9CHLR</name>
<evidence type="ECO:0000313" key="10">
    <source>
        <dbReference type="EMBL" id="GCF07548.1"/>
    </source>
</evidence>
<proteinExistence type="predicted"/>
<dbReference type="InterPro" id="IPR011989">
    <property type="entry name" value="ARM-like"/>
</dbReference>
<organism evidence="10 11">
    <name type="scientific">Dictyobacter arantiisoli</name>
    <dbReference type="NCBI Taxonomy" id="2014874"/>
    <lineage>
        <taxon>Bacteria</taxon>
        <taxon>Bacillati</taxon>
        <taxon>Chloroflexota</taxon>
        <taxon>Ktedonobacteria</taxon>
        <taxon>Ktedonobacterales</taxon>
        <taxon>Dictyobacteraceae</taxon>
        <taxon>Dictyobacter</taxon>
    </lineage>
</organism>
<keyword evidence="11" id="KW-1185">Reference proteome</keyword>
<sequence length="356" mass="39984">MLTNSQDMVSVVRCHWALHSPLETVYHDQEWGMPIHDDRILFELLVLETAQAGLSWSTILQKRAGYRRAFADFDPVRVARFDDAMCQSLLLDTGIVRHRQKIAACVQNARAFLQVQEQFGSFAAFVWRFVDGQPIQNNLLHRADVPTRTPISEALSKDLKRRDFAFVGPTICYAFMEAAGLVNDHVQECVRWQAVQSEAYLRHVASLQSSQSAQELERRTAVDALGELADIRAIPALVALLHDVDEGLRVRVVRSLRQIGSPFVFDALREALHDPAPAVRRAAVVALGKLPDERNLPVLLELLQDTDERLRATVVLTIGELGNPQALPALLHLRQQDGCSEQTRAYIVHAIQRIKG</sequence>
<dbReference type="EC" id="3.2.2.20" evidence="8"/>
<dbReference type="InterPro" id="IPR016024">
    <property type="entry name" value="ARM-type_fold"/>
</dbReference>
<dbReference type="InterPro" id="IPR005019">
    <property type="entry name" value="Adenine_glyco"/>
</dbReference>
<feature type="binding site" evidence="9">
    <location>
        <position position="189"/>
    </location>
    <ligand>
        <name>Zn(2+)</name>
        <dbReference type="ChEBI" id="CHEBI:29105"/>
    </ligand>
</feature>
<dbReference type="RefSeq" id="WP_149400560.1">
    <property type="nucleotide sequence ID" value="NZ_BIXY01000011.1"/>
</dbReference>
<keyword evidence="5" id="KW-0234">DNA repair</keyword>
<evidence type="ECO:0000313" key="11">
    <source>
        <dbReference type="Proteomes" id="UP000322530"/>
    </source>
</evidence>
<evidence type="ECO:0000256" key="4">
    <source>
        <dbReference type="ARBA" id="ARBA00022833"/>
    </source>
</evidence>
<dbReference type="InterPro" id="IPR011257">
    <property type="entry name" value="DNA_glycosylase"/>
</dbReference>
<gene>
    <name evidence="10" type="ORF">KDI_11120</name>
</gene>
<dbReference type="OrthoDB" id="9807664at2"/>
<feature type="binding site" evidence="9">
    <location>
        <position position="14"/>
    </location>
    <ligand>
        <name>Zn(2+)</name>
        <dbReference type="ChEBI" id="CHEBI:29105"/>
    </ligand>
</feature>
<dbReference type="Gene3D" id="1.25.10.10">
    <property type="entry name" value="Leucine-rich Repeat Variant"/>
    <property type="match status" value="1"/>
</dbReference>